<evidence type="ECO:0000259" key="1">
    <source>
        <dbReference type="Pfam" id="PF02272"/>
    </source>
</evidence>
<protein>
    <recommendedName>
        <fullName evidence="1">DHHA1 domain-containing protein</fullName>
    </recommendedName>
</protein>
<accession>A0A645G0L8</accession>
<dbReference type="EMBL" id="VSSQ01064832">
    <property type="protein sequence ID" value="MPN17654.1"/>
    <property type="molecule type" value="Genomic_DNA"/>
</dbReference>
<dbReference type="Gene3D" id="3.10.310.30">
    <property type="match status" value="1"/>
</dbReference>
<name>A0A645G0L8_9ZZZZ</name>
<dbReference type="InterPro" id="IPR051319">
    <property type="entry name" value="Oligoribo/pAp-PDE_c-di-AMP_PDE"/>
</dbReference>
<dbReference type="AlphaFoldDB" id="A0A645G0L8"/>
<evidence type="ECO:0000313" key="2">
    <source>
        <dbReference type="EMBL" id="MPN17654.1"/>
    </source>
</evidence>
<dbReference type="InterPro" id="IPR003156">
    <property type="entry name" value="DHHA1_dom"/>
</dbReference>
<reference evidence="2" key="1">
    <citation type="submission" date="2019-08" db="EMBL/GenBank/DDBJ databases">
        <authorList>
            <person name="Kucharzyk K."/>
            <person name="Murdoch R.W."/>
            <person name="Higgins S."/>
            <person name="Loffler F."/>
        </authorList>
    </citation>
    <scope>NUCLEOTIDE SEQUENCE</scope>
</reference>
<feature type="domain" description="DHHA1" evidence="1">
    <location>
        <begin position="20"/>
        <end position="116"/>
    </location>
</feature>
<gene>
    <name evidence="2" type="ORF">SDC9_165009</name>
</gene>
<comment type="caution">
    <text evidence="2">The sequence shown here is derived from an EMBL/GenBank/DDBJ whole genome shotgun (WGS) entry which is preliminary data.</text>
</comment>
<dbReference type="PANTHER" id="PTHR47618">
    <property type="entry name" value="BIFUNCTIONAL OLIGORIBONUCLEASE AND PAP PHOSPHATASE NRNA"/>
    <property type="match status" value="1"/>
</dbReference>
<dbReference type="GO" id="GO:0003676">
    <property type="term" value="F:nucleic acid binding"/>
    <property type="evidence" value="ECO:0007669"/>
    <property type="project" value="InterPro"/>
</dbReference>
<dbReference type="PANTHER" id="PTHR47618:SF1">
    <property type="entry name" value="BIFUNCTIONAL OLIGORIBONUCLEASE AND PAP PHOSPHATASE NRNA"/>
    <property type="match status" value="1"/>
</dbReference>
<dbReference type="InterPro" id="IPR038763">
    <property type="entry name" value="DHH_sf"/>
</dbReference>
<organism evidence="2">
    <name type="scientific">bioreactor metagenome</name>
    <dbReference type="NCBI Taxonomy" id="1076179"/>
    <lineage>
        <taxon>unclassified sequences</taxon>
        <taxon>metagenomes</taxon>
        <taxon>ecological metagenomes</taxon>
    </lineage>
</organism>
<sequence length="126" mass="13918">MALFEADLVCNRMKKACSGKFAYFYLAPELLEKYSINLKDTETLIDALRVIDGFVVVALIRNEKDAFKVSLRSKDQRVSVGRVARRLNGGGHEMAAGCAISAPTVQEAEKILIENVENELNNASQP</sequence>
<dbReference type="Pfam" id="PF02272">
    <property type="entry name" value="DHHA1"/>
    <property type="match status" value="1"/>
</dbReference>
<dbReference type="SUPFAM" id="SSF64182">
    <property type="entry name" value="DHH phosphoesterases"/>
    <property type="match status" value="1"/>
</dbReference>
<proteinExistence type="predicted"/>